<dbReference type="CDD" id="cd06261">
    <property type="entry name" value="TM_PBP2"/>
    <property type="match status" value="1"/>
</dbReference>
<keyword evidence="2 7" id="KW-0813">Transport</keyword>
<dbReference type="PANTHER" id="PTHR43386">
    <property type="entry name" value="OLIGOPEPTIDE TRANSPORT SYSTEM PERMEASE PROTEIN APPC"/>
    <property type="match status" value="1"/>
</dbReference>
<name>A0A330HQI4_9HYPH</name>
<dbReference type="EMBL" id="QMBP01000010">
    <property type="protein sequence ID" value="RAZ89004.1"/>
    <property type="molecule type" value="Genomic_DNA"/>
</dbReference>
<sequence>MVELRQNFFGIWAAIKRNPSATAGIAVLLAWGIVAILAPVVAPYDPTAIDFLAAADPMPSSSHWLGTDSTGRDILSRIIWGARTTYTVVPLSVFAAFIVGIALGMPAGYFGGWIDTLVSRASDIMLSFPALILYIILITSFGPSLCNIVIAVTLAYAPGVSRLARAITLSLREQDYVAAAQVRGETSLYIMAVEILPNARGPLTVDLCLRAGYTVILTGTLGFLGLGLPPPTADWGGMVVENGHLLSIYWHMTVFPCLAISSVVISCNLVADSLRGGRTR</sequence>
<evidence type="ECO:0000256" key="4">
    <source>
        <dbReference type="ARBA" id="ARBA00022692"/>
    </source>
</evidence>
<keyword evidence="10" id="KW-1185">Reference proteome</keyword>
<dbReference type="Gene3D" id="1.10.3720.10">
    <property type="entry name" value="MetI-like"/>
    <property type="match status" value="1"/>
</dbReference>
<proteinExistence type="inferred from homology"/>
<protein>
    <submittedName>
        <fullName evidence="9">ABC transporter permease</fullName>
    </submittedName>
</protein>
<feature type="transmembrane region" description="Helical" evidence="7">
    <location>
        <begin position="207"/>
        <end position="228"/>
    </location>
</feature>
<organism evidence="9 10">
    <name type="scientific">Mesorhizobium hawassense</name>
    <dbReference type="NCBI Taxonomy" id="1209954"/>
    <lineage>
        <taxon>Bacteria</taxon>
        <taxon>Pseudomonadati</taxon>
        <taxon>Pseudomonadota</taxon>
        <taxon>Alphaproteobacteria</taxon>
        <taxon>Hyphomicrobiales</taxon>
        <taxon>Phyllobacteriaceae</taxon>
        <taxon>Mesorhizobium</taxon>
    </lineage>
</organism>
<dbReference type="GO" id="GO:0005886">
    <property type="term" value="C:plasma membrane"/>
    <property type="evidence" value="ECO:0007669"/>
    <property type="project" value="UniProtKB-SubCell"/>
</dbReference>
<dbReference type="Proteomes" id="UP000251558">
    <property type="component" value="Unassembled WGS sequence"/>
</dbReference>
<evidence type="ECO:0000313" key="10">
    <source>
        <dbReference type="Proteomes" id="UP000251558"/>
    </source>
</evidence>
<evidence type="ECO:0000256" key="2">
    <source>
        <dbReference type="ARBA" id="ARBA00022448"/>
    </source>
</evidence>
<evidence type="ECO:0000256" key="1">
    <source>
        <dbReference type="ARBA" id="ARBA00004651"/>
    </source>
</evidence>
<dbReference type="InterPro" id="IPR050366">
    <property type="entry name" value="BP-dependent_transpt_permease"/>
</dbReference>
<feature type="transmembrane region" description="Helical" evidence="7">
    <location>
        <begin position="248"/>
        <end position="271"/>
    </location>
</feature>
<feature type="transmembrane region" description="Helical" evidence="7">
    <location>
        <begin position="131"/>
        <end position="157"/>
    </location>
</feature>
<evidence type="ECO:0000256" key="6">
    <source>
        <dbReference type="ARBA" id="ARBA00023136"/>
    </source>
</evidence>
<evidence type="ECO:0000259" key="8">
    <source>
        <dbReference type="PROSITE" id="PS50928"/>
    </source>
</evidence>
<keyword evidence="5 7" id="KW-1133">Transmembrane helix</keyword>
<comment type="subcellular location">
    <subcellularLocation>
        <location evidence="1 7">Cell membrane</location>
        <topology evidence="1 7">Multi-pass membrane protein</topology>
    </subcellularLocation>
</comment>
<dbReference type="SUPFAM" id="SSF161098">
    <property type="entry name" value="MetI-like"/>
    <property type="match status" value="1"/>
</dbReference>
<keyword evidence="4 7" id="KW-0812">Transmembrane</keyword>
<dbReference type="GO" id="GO:0055085">
    <property type="term" value="P:transmembrane transport"/>
    <property type="evidence" value="ECO:0007669"/>
    <property type="project" value="InterPro"/>
</dbReference>
<keyword evidence="6 7" id="KW-0472">Membrane</keyword>
<dbReference type="InterPro" id="IPR025966">
    <property type="entry name" value="OppC_N"/>
</dbReference>
<comment type="caution">
    <text evidence="9">The sequence shown here is derived from an EMBL/GenBank/DDBJ whole genome shotgun (WGS) entry which is preliminary data.</text>
</comment>
<dbReference type="InterPro" id="IPR000515">
    <property type="entry name" value="MetI-like"/>
</dbReference>
<reference evidence="9 10" key="2">
    <citation type="submission" date="2018-07" db="EMBL/GenBank/DDBJ databases">
        <title>Diversity of Mesorhizobium strains in Brazil.</title>
        <authorList>
            <person name="Helene L.C.F."/>
            <person name="Dall'Agnol R."/>
            <person name="Delamuta J.R.M."/>
            <person name="Hungria M."/>
        </authorList>
    </citation>
    <scope>NUCLEOTIDE SEQUENCE [LARGE SCALE GENOMIC DNA]</scope>
    <source>
        <strain evidence="9 10">AC99b</strain>
    </source>
</reference>
<evidence type="ECO:0000256" key="5">
    <source>
        <dbReference type="ARBA" id="ARBA00022989"/>
    </source>
</evidence>
<gene>
    <name evidence="9" type="ORF">DPM33_20470</name>
</gene>
<evidence type="ECO:0000256" key="7">
    <source>
        <dbReference type="RuleBase" id="RU363032"/>
    </source>
</evidence>
<reference evidence="10" key="1">
    <citation type="submission" date="2018-06" db="EMBL/GenBank/DDBJ databases">
        <authorList>
            <person name="Helene L.C."/>
            <person name="Dall'Agnol R."/>
            <person name="Delamuta J.R."/>
            <person name="Hungria M."/>
        </authorList>
    </citation>
    <scope>NUCLEOTIDE SEQUENCE [LARGE SCALE GENOMIC DNA]</scope>
    <source>
        <strain evidence="10">AC99b</strain>
    </source>
</reference>
<evidence type="ECO:0000256" key="3">
    <source>
        <dbReference type="ARBA" id="ARBA00022475"/>
    </source>
</evidence>
<feature type="transmembrane region" description="Helical" evidence="7">
    <location>
        <begin position="86"/>
        <end position="111"/>
    </location>
</feature>
<dbReference type="AlphaFoldDB" id="A0A330HQI4"/>
<dbReference type="Pfam" id="PF00528">
    <property type="entry name" value="BPD_transp_1"/>
    <property type="match status" value="1"/>
</dbReference>
<dbReference type="PROSITE" id="PS50928">
    <property type="entry name" value="ABC_TM1"/>
    <property type="match status" value="1"/>
</dbReference>
<feature type="transmembrane region" description="Helical" evidence="7">
    <location>
        <begin position="20"/>
        <end position="42"/>
    </location>
</feature>
<accession>A0A330HQI4</accession>
<comment type="similarity">
    <text evidence="7">Belongs to the binding-protein-dependent transport system permease family.</text>
</comment>
<dbReference type="Pfam" id="PF12911">
    <property type="entry name" value="OppC_N"/>
    <property type="match status" value="1"/>
</dbReference>
<keyword evidence="3" id="KW-1003">Cell membrane</keyword>
<dbReference type="PANTHER" id="PTHR43386:SF25">
    <property type="entry name" value="PEPTIDE ABC TRANSPORTER PERMEASE PROTEIN"/>
    <property type="match status" value="1"/>
</dbReference>
<dbReference type="OrthoDB" id="9766870at2"/>
<evidence type="ECO:0000313" key="9">
    <source>
        <dbReference type="EMBL" id="RAZ89004.1"/>
    </source>
</evidence>
<dbReference type="InterPro" id="IPR035906">
    <property type="entry name" value="MetI-like_sf"/>
</dbReference>
<feature type="domain" description="ABC transmembrane type-1" evidence="8">
    <location>
        <begin position="82"/>
        <end position="271"/>
    </location>
</feature>